<gene>
    <name evidence="2" type="ORF">RZ78_07140</name>
</gene>
<dbReference type="Proteomes" id="UP000050269">
    <property type="component" value="Unassembled WGS sequence"/>
</dbReference>
<dbReference type="InterPro" id="IPR024529">
    <property type="entry name" value="ECF_trnsprt_substrate-spec"/>
</dbReference>
<protein>
    <submittedName>
        <fullName evidence="2">Integral membrane protein</fullName>
    </submittedName>
</protein>
<dbReference type="Pfam" id="PF12822">
    <property type="entry name" value="ECF_trnsprt"/>
    <property type="match status" value="1"/>
</dbReference>
<dbReference type="RefSeq" id="WP_054608315.1">
    <property type="nucleotide sequence ID" value="NZ_JXDF01000018.1"/>
</dbReference>
<keyword evidence="1" id="KW-0472">Membrane</keyword>
<dbReference type="GO" id="GO:0022857">
    <property type="term" value="F:transmembrane transporter activity"/>
    <property type="evidence" value="ECO:0007669"/>
    <property type="project" value="InterPro"/>
</dbReference>
<sequence>MIIIRNKAYKMNILSVFIAIIIVQTSIPGLGNIPIGPLSVTIIPITVVLAAILLGTKDGAIVGGVWGLITFVRAFWWPTSPLAIYVFTNPLVSVLPRILVGLVAGLIFKRLYKPNKPYRMYMAITGFVSSLVNTIVVLGLIYVFYRGDAFNIYQINVDQLLPYLLFVAATNGLVEAILSGALVPVIGSPLLKIRKKSTDD</sequence>
<feature type="transmembrane region" description="Helical" evidence="1">
    <location>
        <begin position="59"/>
        <end position="76"/>
    </location>
</feature>
<dbReference type="AlphaFoldDB" id="A0A0P7JX49"/>
<feature type="transmembrane region" description="Helical" evidence="1">
    <location>
        <begin position="163"/>
        <end position="186"/>
    </location>
</feature>
<dbReference type="EMBL" id="JXDF01000018">
    <property type="protein sequence ID" value="KPN81564.1"/>
    <property type="molecule type" value="Genomic_DNA"/>
</dbReference>
<reference evidence="2 3" key="1">
    <citation type="journal article" date="2015" name="Genome Biol. Evol.">
        <title>Functionally Structured Genomes in Lactobacillus kunkeei Colonizing the Honey Crop and Food Products of Honeybees and Stingless Bees.</title>
        <authorList>
            <person name="Tamarit D."/>
            <person name="Ellegaard K.M."/>
            <person name="Wikander J."/>
            <person name="Olofsson T."/>
            <person name="Vasquez A."/>
            <person name="Andersson S.G."/>
        </authorList>
    </citation>
    <scope>NUCLEOTIDE SEQUENCE [LARGE SCALE GENOMIC DNA]</scope>
    <source>
        <strain evidence="2 3">LMbo</strain>
    </source>
</reference>
<feature type="transmembrane region" description="Helical" evidence="1">
    <location>
        <begin position="35"/>
        <end position="54"/>
    </location>
</feature>
<evidence type="ECO:0000313" key="3">
    <source>
        <dbReference type="Proteomes" id="UP000050269"/>
    </source>
</evidence>
<dbReference type="PATRIC" id="fig|148814.13.peg.970"/>
<comment type="caution">
    <text evidence="2">The sequence shown here is derived from an EMBL/GenBank/DDBJ whole genome shotgun (WGS) entry which is preliminary data.</text>
</comment>
<evidence type="ECO:0000313" key="2">
    <source>
        <dbReference type="EMBL" id="KPN81564.1"/>
    </source>
</evidence>
<accession>A0A0P7JX49</accession>
<feature type="transmembrane region" description="Helical" evidence="1">
    <location>
        <begin position="120"/>
        <end position="143"/>
    </location>
</feature>
<proteinExistence type="predicted"/>
<organism evidence="2 3">
    <name type="scientific">Apilactobacillus kunkeei</name>
    <dbReference type="NCBI Taxonomy" id="148814"/>
    <lineage>
        <taxon>Bacteria</taxon>
        <taxon>Bacillati</taxon>
        <taxon>Bacillota</taxon>
        <taxon>Bacilli</taxon>
        <taxon>Lactobacillales</taxon>
        <taxon>Lactobacillaceae</taxon>
        <taxon>Apilactobacillus</taxon>
    </lineage>
</organism>
<feature type="transmembrane region" description="Helical" evidence="1">
    <location>
        <begin position="82"/>
        <end position="108"/>
    </location>
</feature>
<dbReference type="Gene3D" id="1.10.1760.20">
    <property type="match status" value="1"/>
</dbReference>
<feature type="transmembrane region" description="Helical" evidence="1">
    <location>
        <begin position="12"/>
        <end position="29"/>
    </location>
</feature>
<name>A0A0P7JX49_9LACO</name>
<evidence type="ECO:0000256" key="1">
    <source>
        <dbReference type="SAM" id="Phobius"/>
    </source>
</evidence>
<keyword evidence="1" id="KW-1133">Transmembrane helix</keyword>
<keyword evidence="1" id="KW-0812">Transmembrane</keyword>